<dbReference type="InterPro" id="IPR050151">
    <property type="entry name" value="Class-I_Pyr_Nuc-Dis_Oxidored"/>
</dbReference>
<dbReference type="GO" id="GO:0005739">
    <property type="term" value="C:mitochondrion"/>
    <property type="evidence" value="ECO:0007669"/>
    <property type="project" value="TreeGrafter"/>
</dbReference>
<keyword evidence="2" id="KW-0520">NAD</keyword>
<reference evidence="4" key="1">
    <citation type="submission" date="2020-03" db="EMBL/GenBank/DDBJ databases">
        <title>A high-quality chromosome-level genome assembly of a woody plant with both climbing and erect habits, Rhamnella rubrinervis.</title>
        <authorList>
            <person name="Lu Z."/>
            <person name="Yang Y."/>
            <person name="Zhu X."/>
            <person name="Sun Y."/>
        </authorList>
    </citation>
    <scope>NUCLEOTIDE SEQUENCE</scope>
    <source>
        <strain evidence="4">BYM</strain>
        <tissue evidence="4">Leaf</tissue>
    </source>
</reference>
<dbReference type="SUPFAM" id="SSF55424">
    <property type="entry name" value="FAD/NAD-linked reductases, dimerisation (C-terminal) domain"/>
    <property type="match status" value="1"/>
</dbReference>
<dbReference type="GO" id="GO:0045252">
    <property type="term" value="C:oxoglutarate dehydrogenase complex"/>
    <property type="evidence" value="ECO:0007669"/>
    <property type="project" value="TreeGrafter"/>
</dbReference>
<sequence length="77" mass="8210">MIYRPDNGEILGVHIFGLHAADLIHEASNAIALGTRIQDIKLAVHAHPTLSEVLDELFKSAKVSDHASSSVSDPVAV</sequence>
<dbReference type="OrthoDB" id="361797at2759"/>
<dbReference type="PANTHER" id="PTHR22912">
    <property type="entry name" value="DISULFIDE OXIDOREDUCTASE"/>
    <property type="match status" value="1"/>
</dbReference>
<evidence type="ECO:0000256" key="1">
    <source>
        <dbReference type="ARBA" id="ARBA00007532"/>
    </source>
</evidence>
<evidence type="ECO:0000313" key="4">
    <source>
        <dbReference type="EMBL" id="KAF3455654.1"/>
    </source>
</evidence>
<dbReference type="InterPro" id="IPR004099">
    <property type="entry name" value="Pyr_nucl-diS_OxRdtase_dimer"/>
</dbReference>
<dbReference type="GO" id="GO:0004148">
    <property type="term" value="F:dihydrolipoyl dehydrogenase (NADH) activity"/>
    <property type="evidence" value="ECO:0007669"/>
    <property type="project" value="TreeGrafter"/>
</dbReference>
<dbReference type="PANTHER" id="PTHR22912:SF151">
    <property type="entry name" value="DIHYDROLIPOYL DEHYDROGENASE, MITOCHONDRIAL"/>
    <property type="match status" value="1"/>
</dbReference>
<dbReference type="Pfam" id="PF02852">
    <property type="entry name" value="Pyr_redox_dim"/>
    <property type="match status" value="1"/>
</dbReference>
<dbReference type="GO" id="GO:0006103">
    <property type="term" value="P:2-oxoglutarate metabolic process"/>
    <property type="evidence" value="ECO:0007669"/>
    <property type="project" value="TreeGrafter"/>
</dbReference>
<organism evidence="4 5">
    <name type="scientific">Rhamnella rubrinervis</name>
    <dbReference type="NCBI Taxonomy" id="2594499"/>
    <lineage>
        <taxon>Eukaryota</taxon>
        <taxon>Viridiplantae</taxon>
        <taxon>Streptophyta</taxon>
        <taxon>Embryophyta</taxon>
        <taxon>Tracheophyta</taxon>
        <taxon>Spermatophyta</taxon>
        <taxon>Magnoliopsida</taxon>
        <taxon>eudicotyledons</taxon>
        <taxon>Gunneridae</taxon>
        <taxon>Pentapetalae</taxon>
        <taxon>rosids</taxon>
        <taxon>fabids</taxon>
        <taxon>Rosales</taxon>
        <taxon>Rhamnaceae</taxon>
        <taxon>rhamnoid group</taxon>
        <taxon>Rhamneae</taxon>
        <taxon>Rhamnella</taxon>
    </lineage>
</organism>
<feature type="domain" description="Pyridine nucleotide-disulphide oxidoreductase dimerisation" evidence="3">
    <location>
        <begin position="1"/>
        <end position="56"/>
    </location>
</feature>
<dbReference type="Proteomes" id="UP000796880">
    <property type="component" value="Unassembled WGS sequence"/>
</dbReference>
<evidence type="ECO:0000259" key="3">
    <source>
        <dbReference type="Pfam" id="PF02852"/>
    </source>
</evidence>
<proteinExistence type="inferred from homology"/>
<protein>
    <recommendedName>
        <fullName evidence="3">Pyridine nucleotide-disulphide oxidoreductase dimerisation domain-containing protein</fullName>
    </recommendedName>
</protein>
<dbReference type="PRINTS" id="PR00411">
    <property type="entry name" value="PNDRDTASEI"/>
</dbReference>
<dbReference type="AlphaFoldDB" id="A0A8K0HQC7"/>
<name>A0A8K0HQC7_9ROSA</name>
<evidence type="ECO:0000313" key="5">
    <source>
        <dbReference type="Proteomes" id="UP000796880"/>
    </source>
</evidence>
<accession>A0A8K0HQC7</accession>
<gene>
    <name evidence="4" type="ORF">FNV43_RR00294</name>
</gene>
<evidence type="ECO:0000256" key="2">
    <source>
        <dbReference type="ARBA" id="ARBA00023027"/>
    </source>
</evidence>
<keyword evidence="5" id="KW-1185">Reference proteome</keyword>
<comment type="similarity">
    <text evidence="1">Belongs to the class-I pyridine nucleotide-disulfide oxidoreductase family.</text>
</comment>
<dbReference type="Gene3D" id="3.30.390.30">
    <property type="match status" value="1"/>
</dbReference>
<dbReference type="GO" id="GO:0050660">
    <property type="term" value="F:flavin adenine dinucleotide binding"/>
    <property type="evidence" value="ECO:0007669"/>
    <property type="project" value="TreeGrafter"/>
</dbReference>
<dbReference type="EMBL" id="VOIH02000001">
    <property type="protein sequence ID" value="KAF3455654.1"/>
    <property type="molecule type" value="Genomic_DNA"/>
</dbReference>
<dbReference type="InterPro" id="IPR016156">
    <property type="entry name" value="FAD/NAD-linked_Rdtase_dimer_sf"/>
</dbReference>
<comment type="caution">
    <text evidence="4">The sequence shown here is derived from an EMBL/GenBank/DDBJ whole genome shotgun (WGS) entry which is preliminary data.</text>
</comment>